<evidence type="ECO:0000256" key="10">
    <source>
        <dbReference type="ARBA" id="ARBA00048028"/>
    </source>
</evidence>
<evidence type="ECO:0000256" key="8">
    <source>
        <dbReference type="ARBA" id="ARBA00023027"/>
    </source>
</evidence>
<protein>
    <submittedName>
        <fullName evidence="13">Inosine-5-monophosphate dehydrogenase</fullName>
    </submittedName>
</protein>
<keyword evidence="5" id="KW-0658">Purine biosynthesis</keyword>
<name>A0ABR5PYT5_9ACTN</name>
<keyword evidence="3" id="KW-0479">Metal-binding</keyword>
<dbReference type="PROSITE" id="PS00487">
    <property type="entry name" value="IMP_DH_GMP_RED"/>
    <property type="match status" value="1"/>
</dbReference>
<gene>
    <name evidence="13" type="ORF">IV60_GL001000</name>
</gene>
<dbReference type="CDD" id="cd00381">
    <property type="entry name" value="IMPDH"/>
    <property type="match status" value="1"/>
</dbReference>
<evidence type="ECO:0000256" key="11">
    <source>
        <dbReference type="PROSITE-ProRule" id="PRU00703"/>
    </source>
</evidence>
<dbReference type="InterPro" id="IPR046342">
    <property type="entry name" value="CBS_dom_sf"/>
</dbReference>
<feature type="domain" description="CBS" evidence="12">
    <location>
        <begin position="193"/>
        <end position="251"/>
    </location>
</feature>
<comment type="cofactor">
    <cofactor evidence="1">
        <name>K(+)</name>
        <dbReference type="ChEBI" id="CHEBI:29103"/>
    </cofactor>
</comment>
<reference evidence="13 14" key="1">
    <citation type="journal article" date="2015" name="Genome Announc.">
        <title>Expanding the biotechnology potential of lactobacilli through comparative genomics of 213 strains and associated genera.</title>
        <authorList>
            <person name="Sun Z."/>
            <person name="Harris H.M."/>
            <person name="McCann A."/>
            <person name="Guo C."/>
            <person name="Argimon S."/>
            <person name="Zhang W."/>
            <person name="Yang X."/>
            <person name="Jeffery I.B."/>
            <person name="Cooney J.C."/>
            <person name="Kagawa T.F."/>
            <person name="Liu W."/>
            <person name="Song Y."/>
            <person name="Salvetti E."/>
            <person name="Wrobel A."/>
            <person name="Rasinkangas P."/>
            <person name="Parkhill J."/>
            <person name="Rea M.C."/>
            <person name="O'Sullivan O."/>
            <person name="Ritari J."/>
            <person name="Douillard F.P."/>
            <person name="Paul Ross R."/>
            <person name="Yang R."/>
            <person name="Briner A.E."/>
            <person name="Felis G.E."/>
            <person name="de Vos W.M."/>
            <person name="Barrangou R."/>
            <person name="Klaenhammer T.R."/>
            <person name="Caufield P.W."/>
            <person name="Cui Y."/>
            <person name="Zhang H."/>
            <person name="O'Toole P.W."/>
        </authorList>
    </citation>
    <scope>NUCLEOTIDE SEQUENCE [LARGE SCALE GENOMIC DNA]</scope>
    <source>
        <strain evidence="13 14">DSM 7090</strain>
    </source>
</reference>
<dbReference type="Proteomes" id="UP000051927">
    <property type="component" value="Unassembled WGS sequence"/>
</dbReference>
<dbReference type="InterPro" id="IPR005990">
    <property type="entry name" value="IMP_DH"/>
</dbReference>
<sequence>MLDAYGVKVSRQKTLGGYKAGKEPYVMAKFFEGESHTFSEYLLVPGYSSAENIPANVSLKTPLVKFKKGEEPALSLNIPMVSAVMQAVSGPRLAIALAQQGGLSFIYGSQSAEDEAQMIREVKSYKAGFVVSDSTLTPDMTLAEVLELKEKTGHSTMPVTADGTSYGKLVGIVTSRDYRPSRDDITKKVAEFMTPVDEIISAPETTTLKEANDIIWNNKLNALPIVDTSGYLVSLVFRKDYDSHKSAPNELLDASKRYLVGAGINTRDYETRVPLLVEAGADVLCIDSSEGYSEWQARTLKWIRQTYGDSVKVGAGNVVDAEGFRFLADAGADFVKIGIGGGSICITREQKGIGRGQATSVIDVARARDAYFEETGIYIPICSDGGIVYDYHMTLALAMGSDFMMLGRYFARFDESPSNRVNVNGSYMKEYWGEGSARARNWQRYDLGGNKRGLSFVEGVDSYVPYAGPLKEGVEGSLLKVKSTMCNCGALDINELREKAKITLVSATSIVEGGAHDVLLKDQHQQVSYNFRS</sequence>
<evidence type="ECO:0000256" key="5">
    <source>
        <dbReference type="ARBA" id="ARBA00022755"/>
    </source>
</evidence>
<organism evidence="13 14">
    <name type="scientific">Lancefieldella rimae</name>
    <dbReference type="NCBI Taxonomy" id="1383"/>
    <lineage>
        <taxon>Bacteria</taxon>
        <taxon>Bacillati</taxon>
        <taxon>Actinomycetota</taxon>
        <taxon>Coriobacteriia</taxon>
        <taxon>Coriobacteriales</taxon>
        <taxon>Atopobiaceae</taxon>
        <taxon>Lancefieldella</taxon>
    </lineage>
</organism>
<evidence type="ECO:0000256" key="7">
    <source>
        <dbReference type="ARBA" id="ARBA00023002"/>
    </source>
</evidence>
<evidence type="ECO:0000313" key="13">
    <source>
        <dbReference type="EMBL" id="KRO01762.1"/>
    </source>
</evidence>
<keyword evidence="6" id="KW-0630">Potassium</keyword>
<comment type="catalytic activity">
    <reaction evidence="10">
        <text>IMP + NAD(+) + H2O = XMP + NADH + H(+)</text>
        <dbReference type="Rhea" id="RHEA:11708"/>
        <dbReference type="ChEBI" id="CHEBI:15377"/>
        <dbReference type="ChEBI" id="CHEBI:15378"/>
        <dbReference type="ChEBI" id="CHEBI:57464"/>
        <dbReference type="ChEBI" id="CHEBI:57540"/>
        <dbReference type="ChEBI" id="CHEBI:57945"/>
        <dbReference type="ChEBI" id="CHEBI:58053"/>
        <dbReference type="EC" id="1.1.1.205"/>
    </reaction>
</comment>
<evidence type="ECO:0000256" key="9">
    <source>
        <dbReference type="ARBA" id="ARBA00023122"/>
    </source>
</evidence>
<dbReference type="CDD" id="cd04601">
    <property type="entry name" value="CBS_pair_IMPDH"/>
    <property type="match status" value="1"/>
</dbReference>
<dbReference type="EMBL" id="JQCP01000003">
    <property type="protein sequence ID" value="KRO01762.1"/>
    <property type="molecule type" value="Genomic_DNA"/>
</dbReference>
<evidence type="ECO:0000256" key="2">
    <source>
        <dbReference type="ARBA" id="ARBA00005502"/>
    </source>
</evidence>
<evidence type="ECO:0000259" key="12">
    <source>
        <dbReference type="PROSITE" id="PS51371"/>
    </source>
</evidence>
<dbReference type="PANTHER" id="PTHR11911">
    <property type="entry name" value="INOSINE-5-MONOPHOSPHATE DEHYDROGENASE RELATED"/>
    <property type="match status" value="1"/>
</dbReference>
<dbReference type="NCBIfam" id="NF005493">
    <property type="entry name" value="PRK07107.1"/>
    <property type="match status" value="1"/>
</dbReference>
<keyword evidence="9 11" id="KW-0129">CBS domain</keyword>
<dbReference type="Pfam" id="PF00478">
    <property type="entry name" value="IMPDH"/>
    <property type="match status" value="1"/>
</dbReference>
<keyword evidence="14" id="KW-1185">Reference proteome</keyword>
<keyword evidence="7" id="KW-0560">Oxidoreductase</keyword>
<dbReference type="PROSITE" id="PS51371">
    <property type="entry name" value="CBS"/>
    <property type="match status" value="2"/>
</dbReference>
<dbReference type="PANTHER" id="PTHR11911:SF111">
    <property type="entry name" value="INOSINE-5'-MONOPHOSPHATE DEHYDROGENASE"/>
    <property type="match status" value="1"/>
</dbReference>
<evidence type="ECO:0000256" key="4">
    <source>
        <dbReference type="ARBA" id="ARBA00022749"/>
    </source>
</evidence>
<dbReference type="PIRSF" id="PIRSF000130">
    <property type="entry name" value="IMPDH"/>
    <property type="match status" value="1"/>
</dbReference>
<proteinExistence type="inferred from homology"/>
<dbReference type="SMART" id="SM01240">
    <property type="entry name" value="IMPDH"/>
    <property type="match status" value="1"/>
</dbReference>
<dbReference type="InterPro" id="IPR013785">
    <property type="entry name" value="Aldolase_TIM"/>
</dbReference>
<keyword evidence="4" id="KW-0332">GMP biosynthesis</keyword>
<dbReference type="InterPro" id="IPR015875">
    <property type="entry name" value="IMP_DH/GMP_Rdtase_CS"/>
</dbReference>
<dbReference type="InterPro" id="IPR001093">
    <property type="entry name" value="IMP_DH_GMPRt"/>
</dbReference>
<evidence type="ECO:0000313" key="14">
    <source>
        <dbReference type="Proteomes" id="UP000051927"/>
    </source>
</evidence>
<dbReference type="SMART" id="SM00116">
    <property type="entry name" value="CBS"/>
    <property type="match status" value="2"/>
</dbReference>
<feature type="domain" description="CBS" evidence="12">
    <location>
        <begin position="129"/>
        <end position="189"/>
    </location>
</feature>
<evidence type="ECO:0000256" key="3">
    <source>
        <dbReference type="ARBA" id="ARBA00022723"/>
    </source>
</evidence>
<dbReference type="SUPFAM" id="SSF51412">
    <property type="entry name" value="Inosine monophosphate dehydrogenase (IMPDH)"/>
    <property type="match status" value="1"/>
</dbReference>
<keyword evidence="8" id="KW-0520">NAD</keyword>
<dbReference type="Gene3D" id="3.20.20.70">
    <property type="entry name" value="Aldolase class I"/>
    <property type="match status" value="1"/>
</dbReference>
<dbReference type="InterPro" id="IPR000644">
    <property type="entry name" value="CBS_dom"/>
</dbReference>
<dbReference type="Pfam" id="PF00571">
    <property type="entry name" value="CBS"/>
    <property type="match status" value="2"/>
</dbReference>
<comment type="caution">
    <text evidence="13">The sequence shown here is derived from an EMBL/GenBank/DDBJ whole genome shotgun (WGS) entry which is preliminary data.</text>
</comment>
<accession>A0ABR5PYT5</accession>
<evidence type="ECO:0000256" key="6">
    <source>
        <dbReference type="ARBA" id="ARBA00022958"/>
    </source>
</evidence>
<dbReference type="SUPFAM" id="SSF54631">
    <property type="entry name" value="CBS-domain pair"/>
    <property type="match status" value="1"/>
</dbReference>
<evidence type="ECO:0000256" key="1">
    <source>
        <dbReference type="ARBA" id="ARBA00001958"/>
    </source>
</evidence>
<comment type="similarity">
    <text evidence="2">Belongs to the IMPDH/GMPR family.</text>
</comment>